<reference evidence="1 2" key="1">
    <citation type="journal article" date="2018" name="Nat. Genet.">
        <title>The Rosa genome provides new insights in the design of modern roses.</title>
        <authorList>
            <person name="Bendahmane M."/>
        </authorList>
    </citation>
    <scope>NUCLEOTIDE SEQUENCE [LARGE SCALE GENOMIC DNA]</scope>
    <source>
        <strain evidence="2">cv. Old Blush</strain>
    </source>
</reference>
<organism evidence="1 2">
    <name type="scientific">Rosa chinensis</name>
    <name type="common">China rose</name>
    <dbReference type="NCBI Taxonomy" id="74649"/>
    <lineage>
        <taxon>Eukaryota</taxon>
        <taxon>Viridiplantae</taxon>
        <taxon>Streptophyta</taxon>
        <taxon>Embryophyta</taxon>
        <taxon>Tracheophyta</taxon>
        <taxon>Spermatophyta</taxon>
        <taxon>Magnoliopsida</taxon>
        <taxon>eudicotyledons</taxon>
        <taxon>Gunneridae</taxon>
        <taxon>Pentapetalae</taxon>
        <taxon>rosids</taxon>
        <taxon>fabids</taxon>
        <taxon>Rosales</taxon>
        <taxon>Rosaceae</taxon>
        <taxon>Rosoideae</taxon>
        <taxon>Rosoideae incertae sedis</taxon>
        <taxon>Rosa</taxon>
    </lineage>
</organism>
<dbReference type="EMBL" id="PDCK01000022">
    <property type="protein sequence ID" value="PRQ60917.1"/>
    <property type="molecule type" value="Genomic_DNA"/>
</dbReference>
<evidence type="ECO:0000313" key="2">
    <source>
        <dbReference type="Proteomes" id="UP000238479"/>
    </source>
</evidence>
<keyword evidence="2" id="KW-1185">Reference proteome</keyword>
<sequence length="51" mass="5790">MFLFLIALKQRKEKLEIGTSFSYMILGLPVYGCPFSYCLSSGCNCLTFNLK</sequence>
<protein>
    <submittedName>
        <fullName evidence="1">Uncharacterized protein</fullName>
    </submittedName>
</protein>
<proteinExistence type="predicted"/>
<name>A0A2P6SQH2_ROSCH</name>
<comment type="caution">
    <text evidence="1">The sequence shown here is derived from an EMBL/GenBank/DDBJ whole genome shotgun (WGS) entry which is preliminary data.</text>
</comment>
<dbReference type="Proteomes" id="UP000238479">
    <property type="component" value="Unassembled WGS sequence"/>
</dbReference>
<evidence type="ECO:0000313" key="1">
    <source>
        <dbReference type="EMBL" id="PRQ60917.1"/>
    </source>
</evidence>
<accession>A0A2P6SQH2</accession>
<dbReference type="AlphaFoldDB" id="A0A2P6SQH2"/>
<dbReference type="Gramene" id="PRQ60917">
    <property type="protein sequence ID" value="PRQ60917"/>
    <property type="gene ID" value="RchiOBHm_Chr0c23g0500811"/>
</dbReference>
<gene>
    <name evidence="1" type="ORF">RchiOBHm_Chr0c23g0500811</name>
</gene>